<accession>A0A2R3IX89</accession>
<evidence type="ECO:0000313" key="3">
    <source>
        <dbReference type="Proteomes" id="UP000238390"/>
    </source>
</evidence>
<sequence length="82" mass="9023">MYGRHGRPPGRQGKPGYSTADFSRGIRRTATRLERRGLQPLVRGFGRIAGQGLLSIRSPVRRPGGNVSGMRRCPPVITRSQP</sequence>
<feature type="region of interest" description="Disordered" evidence="1">
    <location>
        <begin position="59"/>
        <end position="82"/>
    </location>
</feature>
<evidence type="ECO:0000256" key="1">
    <source>
        <dbReference type="SAM" id="MobiDB-lite"/>
    </source>
</evidence>
<keyword evidence="3" id="KW-1185">Reference proteome</keyword>
<dbReference type="GO" id="GO:0016853">
    <property type="term" value="F:isomerase activity"/>
    <property type="evidence" value="ECO:0007669"/>
    <property type="project" value="UniProtKB-KW"/>
</dbReference>
<evidence type="ECO:0000313" key="2">
    <source>
        <dbReference type="EMBL" id="AVK06542.1"/>
    </source>
</evidence>
<keyword evidence="2" id="KW-0413">Isomerase</keyword>
<organism evidence="2 3">
    <name type="scientific">Pseudomonas paraeruginosa</name>
    <dbReference type="NCBI Taxonomy" id="2994495"/>
    <lineage>
        <taxon>Bacteria</taxon>
        <taxon>Pseudomonadati</taxon>
        <taxon>Pseudomonadota</taxon>
        <taxon>Gammaproteobacteria</taxon>
        <taxon>Pseudomonadales</taxon>
        <taxon>Pseudomonadaceae</taxon>
        <taxon>Pseudomonas</taxon>
    </lineage>
</organism>
<protein>
    <submittedName>
        <fullName evidence="2">Isomerase</fullName>
    </submittedName>
</protein>
<gene>
    <name evidence="2" type="ORF">CSB93_1854</name>
</gene>
<dbReference type="Proteomes" id="UP000238390">
    <property type="component" value="Chromosome"/>
</dbReference>
<dbReference type="EMBL" id="CP027169">
    <property type="protein sequence ID" value="AVK06542.1"/>
    <property type="molecule type" value="Genomic_DNA"/>
</dbReference>
<reference evidence="2 3" key="1">
    <citation type="submission" date="2018-02" db="EMBL/GenBank/DDBJ databases">
        <title>FDA/CDC Antimicrobial Resistant Isolate Bank Genome Sequencing.</title>
        <authorList>
            <person name="Benahmed F.H."/>
            <person name="Lutgring J.D."/>
            <person name="Yoo B."/>
            <person name="Machado M."/>
            <person name="Brown A."/>
            <person name="McAllister G."/>
            <person name="Perry A."/>
            <person name="Halpin A.L."/>
            <person name="Vavikolanu K."/>
            <person name="Ott S."/>
            <person name="Zhao X."/>
            <person name="Tallon L.J."/>
            <person name="Sadzewicz L."/>
            <person name="Aluvathingal J."/>
            <person name="Nadendla S."/>
            <person name="Voskania-kordi A."/>
            <person name="Simonyan V."/>
            <person name="Patel J."/>
            <person name="Shawar R.M."/>
        </authorList>
    </citation>
    <scope>NUCLEOTIDE SEQUENCE [LARGE SCALE GENOMIC DNA]</scope>
    <source>
        <strain evidence="2 3">AR_0356</strain>
    </source>
</reference>
<feature type="region of interest" description="Disordered" evidence="1">
    <location>
        <begin position="1"/>
        <end position="25"/>
    </location>
</feature>
<dbReference type="AlphaFoldDB" id="A0A2R3IX89"/>
<name>A0A2R3IX89_9PSED</name>
<proteinExistence type="predicted"/>